<dbReference type="Proteomes" id="UP001596226">
    <property type="component" value="Unassembled WGS sequence"/>
</dbReference>
<dbReference type="RefSeq" id="WP_377511921.1">
    <property type="nucleotide sequence ID" value="NZ_JBHSQS010000008.1"/>
</dbReference>
<organism evidence="1 2">
    <name type="scientific">Micromonospora vulcania</name>
    <dbReference type="NCBI Taxonomy" id="1441873"/>
    <lineage>
        <taxon>Bacteria</taxon>
        <taxon>Bacillati</taxon>
        <taxon>Actinomycetota</taxon>
        <taxon>Actinomycetes</taxon>
        <taxon>Micromonosporales</taxon>
        <taxon>Micromonosporaceae</taxon>
        <taxon>Micromonospora</taxon>
    </lineage>
</organism>
<dbReference type="SUPFAM" id="SSF53756">
    <property type="entry name" value="UDP-Glycosyltransferase/glycogen phosphorylase"/>
    <property type="match status" value="1"/>
</dbReference>
<keyword evidence="2" id="KW-1185">Reference proteome</keyword>
<protein>
    <submittedName>
        <fullName evidence="1">Uncharacterized protein</fullName>
    </submittedName>
</protein>
<accession>A0ABW1H7R1</accession>
<dbReference type="Gene3D" id="3.40.50.2000">
    <property type="entry name" value="Glycogen Phosphorylase B"/>
    <property type="match status" value="2"/>
</dbReference>
<dbReference type="EMBL" id="JBHSQS010000008">
    <property type="protein sequence ID" value="MFC5924721.1"/>
    <property type="molecule type" value="Genomic_DNA"/>
</dbReference>
<name>A0ABW1H7R1_9ACTN</name>
<evidence type="ECO:0000313" key="1">
    <source>
        <dbReference type="EMBL" id="MFC5924721.1"/>
    </source>
</evidence>
<evidence type="ECO:0000313" key="2">
    <source>
        <dbReference type="Proteomes" id="UP001596226"/>
    </source>
</evidence>
<proteinExistence type="predicted"/>
<sequence length="319" mass="34998">MSSPLFISWKRYQRRSDVLAEALGAEVAWRPSKATPKFLRPFDYLTHTSNDLKLLRSLRPPFVVAQAQPHLSALAPYLGRVPYIVDAHNGQFQSWWRKVPSTASILRKAQLVLTHTQEADAIAQATFPGLRTLVVHDPLREIPPAAPRGWVFVVATVAPDEPMDVLIDAIEAMPDVNFATTAPLHRLPPPLRERAERLRNFTTLGFLDLPDYEAAVAAARAVVVLTDRDATQPSGACEALSAGRPLVLSRTRTTEALFGNFATLVANERDSLVAGVRTAIEEDPTAAGRIAAARQAWMSRTATELETLRAHVPAGAARR</sequence>
<reference evidence="2" key="1">
    <citation type="journal article" date="2019" name="Int. J. Syst. Evol. Microbiol.">
        <title>The Global Catalogue of Microorganisms (GCM) 10K type strain sequencing project: providing services to taxonomists for standard genome sequencing and annotation.</title>
        <authorList>
            <consortium name="The Broad Institute Genomics Platform"/>
            <consortium name="The Broad Institute Genome Sequencing Center for Infectious Disease"/>
            <person name="Wu L."/>
            <person name="Ma J."/>
        </authorList>
    </citation>
    <scope>NUCLEOTIDE SEQUENCE [LARGE SCALE GENOMIC DNA]</scope>
    <source>
        <strain evidence="2">CGMCC 4.7144</strain>
    </source>
</reference>
<comment type="caution">
    <text evidence="1">The sequence shown here is derived from an EMBL/GenBank/DDBJ whole genome shotgun (WGS) entry which is preliminary data.</text>
</comment>
<gene>
    <name evidence="1" type="ORF">ACFQGL_15345</name>
</gene>